<evidence type="ECO:0000313" key="2">
    <source>
        <dbReference type="Proteomes" id="UP000657918"/>
    </source>
</evidence>
<organism evidence="1 2">
    <name type="scientific">Salix dunnii</name>
    <dbReference type="NCBI Taxonomy" id="1413687"/>
    <lineage>
        <taxon>Eukaryota</taxon>
        <taxon>Viridiplantae</taxon>
        <taxon>Streptophyta</taxon>
        <taxon>Embryophyta</taxon>
        <taxon>Tracheophyta</taxon>
        <taxon>Spermatophyta</taxon>
        <taxon>Magnoliopsida</taxon>
        <taxon>eudicotyledons</taxon>
        <taxon>Gunneridae</taxon>
        <taxon>Pentapetalae</taxon>
        <taxon>rosids</taxon>
        <taxon>fabids</taxon>
        <taxon>Malpighiales</taxon>
        <taxon>Salicaceae</taxon>
        <taxon>Saliceae</taxon>
        <taxon>Salix</taxon>
    </lineage>
</organism>
<name>A0A835MZ10_9ROSI</name>
<comment type="caution">
    <text evidence="1">The sequence shown here is derived from an EMBL/GenBank/DDBJ whole genome shotgun (WGS) entry which is preliminary data.</text>
</comment>
<dbReference type="EMBL" id="JADGMS010000010">
    <property type="protein sequence ID" value="KAF9674783.1"/>
    <property type="molecule type" value="Genomic_DNA"/>
</dbReference>
<evidence type="ECO:0000313" key="1">
    <source>
        <dbReference type="EMBL" id="KAF9674783.1"/>
    </source>
</evidence>
<protein>
    <submittedName>
        <fullName evidence="1">Uncharacterized protein</fullName>
    </submittedName>
</protein>
<accession>A0A835MZ10</accession>
<gene>
    <name evidence="1" type="ORF">SADUNF_Sadunf10G0162800</name>
</gene>
<reference evidence="1 2" key="1">
    <citation type="submission" date="2020-10" db="EMBL/GenBank/DDBJ databases">
        <title>Plant Genome Project.</title>
        <authorList>
            <person name="Zhang R.-G."/>
        </authorList>
    </citation>
    <scope>NUCLEOTIDE SEQUENCE [LARGE SCALE GENOMIC DNA]</scope>
    <source>
        <strain evidence="1">FAFU-HL-1</strain>
        <tissue evidence="1">Leaf</tissue>
    </source>
</reference>
<proteinExistence type="predicted"/>
<sequence length="138" mass="15158">MQKGIPLKSTTGNVTAVVFNEEKPTVALIGGGIKTHDTATLDEFNSHPRPSIITITAQVKDEFNTPSNTATHGCTITYSTRPSKQQPVTGQSILRRINQPCPVMSIKTQDLEQPWKKEFSTLGEFHIICTTEASKFTV</sequence>
<keyword evidence="2" id="KW-1185">Reference proteome</keyword>
<dbReference type="Proteomes" id="UP000657918">
    <property type="component" value="Unassembled WGS sequence"/>
</dbReference>
<dbReference type="AlphaFoldDB" id="A0A835MZ10"/>